<gene>
    <name evidence="2" type="ORF">CVM39_12545</name>
    <name evidence="3" type="ORF">SAMN06297129_0652</name>
</gene>
<proteinExistence type="predicted"/>
<reference evidence="3 4" key="1">
    <citation type="submission" date="2017-09" db="EMBL/GenBank/DDBJ databases">
        <authorList>
            <person name="Ehlers B."/>
            <person name="Leendertz F.H."/>
        </authorList>
    </citation>
    <scope>NUCLEOTIDE SEQUENCE [LARGE SCALE GENOMIC DNA]</scope>
    <source>
        <strain evidence="3 4">CGMCC 1.12662</strain>
    </source>
</reference>
<evidence type="ECO:0000313" key="5">
    <source>
        <dbReference type="Proteomes" id="UP000231702"/>
    </source>
</evidence>
<evidence type="ECO:0000313" key="4">
    <source>
        <dbReference type="Proteomes" id="UP000231655"/>
    </source>
</evidence>
<evidence type="ECO:0000313" key="3">
    <source>
        <dbReference type="EMBL" id="SNY39854.1"/>
    </source>
</evidence>
<organism evidence="3 4">
    <name type="scientific">Pseudooceanicola antarcticus</name>
    <dbReference type="NCBI Taxonomy" id="1247613"/>
    <lineage>
        <taxon>Bacteria</taxon>
        <taxon>Pseudomonadati</taxon>
        <taxon>Pseudomonadota</taxon>
        <taxon>Alphaproteobacteria</taxon>
        <taxon>Rhodobacterales</taxon>
        <taxon>Paracoccaceae</taxon>
        <taxon>Pseudooceanicola</taxon>
    </lineage>
</organism>
<dbReference type="EMBL" id="PGTD01000017">
    <property type="protein sequence ID" value="PJE28012.1"/>
    <property type="molecule type" value="Genomic_DNA"/>
</dbReference>
<evidence type="ECO:0000313" key="2">
    <source>
        <dbReference type="EMBL" id="PJE28012.1"/>
    </source>
</evidence>
<protein>
    <submittedName>
        <fullName evidence="2">Chemotaxis protein chel</fullName>
    </submittedName>
    <submittedName>
        <fullName evidence="3">Rod binding protein</fullName>
    </submittedName>
</protein>
<dbReference type="AlphaFoldDB" id="A0A285HVZ0"/>
<dbReference type="EMBL" id="OBEA01000001">
    <property type="protein sequence ID" value="SNY39854.1"/>
    <property type="molecule type" value="Genomic_DNA"/>
</dbReference>
<feature type="domain" description="Flagellar protein FlgJ N-terminal" evidence="1">
    <location>
        <begin position="43"/>
        <end position="83"/>
    </location>
</feature>
<dbReference type="Proteomes" id="UP000231655">
    <property type="component" value="Unassembled WGS sequence"/>
</dbReference>
<dbReference type="Proteomes" id="UP000231702">
    <property type="component" value="Unassembled WGS sequence"/>
</dbReference>
<accession>A0A285HVZ0</accession>
<dbReference type="InterPro" id="IPR019301">
    <property type="entry name" value="Flagellar_prot_FlgJ_N"/>
</dbReference>
<dbReference type="OrthoDB" id="7690273at2"/>
<sequence>MADPIPSHPLPAPPQRDAQLWDAARALEANFLAEMLKSAGLGATPEGFGGGPGEDQFASFLRQEQAEALVDAGGIGLAESLYNSLLERRK</sequence>
<reference evidence="2 5" key="2">
    <citation type="journal article" date="2018" name="Int. J. Syst. Evol. Microbiol.">
        <title>Pseudooceanicola lipolyticus sp. nov., a marine alphaproteobacterium, reclassification of Oceanicola flagellatus as Pseudooceanicola flagellatus comb. nov. and emended description of the genus Pseudooceanicola.</title>
        <authorList>
            <person name="Huang M.-M."/>
            <person name="Guo L.-L."/>
            <person name="Wu Y.-H."/>
            <person name="Lai Q.-L."/>
            <person name="Shao Z.-Z."/>
            <person name="Wang C.-S."/>
            <person name="Wu M."/>
            <person name="Xu X.-W."/>
        </authorList>
    </citation>
    <scope>NUCLEOTIDE SEQUENCE [LARGE SCALE GENOMIC DNA]</scope>
    <source>
        <strain evidence="2 5">Ar-45</strain>
    </source>
</reference>
<keyword evidence="5" id="KW-1185">Reference proteome</keyword>
<name>A0A285HVZ0_9RHOB</name>
<evidence type="ECO:0000259" key="1">
    <source>
        <dbReference type="Pfam" id="PF10135"/>
    </source>
</evidence>
<dbReference type="Pfam" id="PF10135">
    <property type="entry name" value="Rod-binding"/>
    <property type="match status" value="1"/>
</dbReference>
<dbReference type="RefSeq" id="WP_097144698.1">
    <property type="nucleotide sequence ID" value="NZ_OBEA01000001.1"/>
</dbReference>